<dbReference type="RefSeq" id="WP_073132702.1">
    <property type="nucleotide sequence ID" value="NZ_FQZF01000006.1"/>
</dbReference>
<dbReference type="STRING" id="198092.SAMN02745194_01245"/>
<keyword evidence="3" id="KW-1185">Reference proteome</keyword>
<evidence type="ECO:0000313" key="2">
    <source>
        <dbReference type="EMBL" id="SHI87798.1"/>
    </source>
</evidence>
<dbReference type="AlphaFoldDB" id="A0A1M6EQW6"/>
<dbReference type="InterPro" id="IPR023631">
    <property type="entry name" value="Amidase_dom"/>
</dbReference>
<dbReference type="Pfam" id="PF01425">
    <property type="entry name" value="Amidase"/>
    <property type="match status" value="1"/>
</dbReference>
<dbReference type="PANTHER" id="PTHR11895:SF76">
    <property type="entry name" value="INDOLEACETAMIDE HYDROLASE"/>
    <property type="match status" value="1"/>
</dbReference>
<dbReference type="GO" id="GO:0003824">
    <property type="term" value="F:catalytic activity"/>
    <property type="evidence" value="ECO:0007669"/>
    <property type="project" value="InterPro"/>
</dbReference>
<dbReference type="PANTHER" id="PTHR11895">
    <property type="entry name" value="TRANSAMIDASE"/>
    <property type="match status" value="1"/>
</dbReference>
<reference evidence="2 3" key="1">
    <citation type="submission" date="2016-11" db="EMBL/GenBank/DDBJ databases">
        <authorList>
            <person name="Jaros S."/>
            <person name="Januszkiewicz K."/>
            <person name="Wedrychowicz H."/>
        </authorList>
    </citation>
    <scope>NUCLEOTIDE SEQUENCE [LARGE SCALE GENOMIC DNA]</scope>
    <source>
        <strain evidence="2 3">DSM 14916</strain>
    </source>
</reference>
<sequence>MPYDRSLTDLTATEAVGLLRRRAVSPAELVEAAAGRIAEVEPAVNALPILCLDRAREQARAIAAAPARPHDPNWLGGLPVTVKDLDEVAGVRHSFGGSVLFENHVSARSSPSVELLEGNGGVTLGKSNSPEFGFNASTTNALFGPTRNPFDTRLTVGGSSGGAAASVATGEAWMALGSDLGASIRLPAAFCSVVGLRPSPGRVPRARRGMSFSMLPVVGPITRTVGDCGLMLDAMAGEVWTDPLSLPSAAPGTFGEAAATPRRPGRIGFSMDLGVTPVDPEVASVVQRAVSRLAAAGADVEEAAPDLSQGRDVFHAIRGVNHLAAFAPMIAQHGSRVIPEIHSSTERAADLPIADYARAENARAAMFQRLMDFLSEHEFLLCPTAIMTPFPAEWRRVERLGDHAFDSYIDWIAITFTLSLTSCPVISIPCGFTAGGMPVGLQILGRPRGEAALLRMAAWCEEVLGALGRRPVDPSIRH</sequence>
<dbReference type="OrthoDB" id="7245165at2"/>
<dbReference type="InterPro" id="IPR036928">
    <property type="entry name" value="AS_sf"/>
</dbReference>
<accession>A0A1M6EQW6</accession>
<dbReference type="Proteomes" id="UP000184387">
    <property type="component" value="Unassembled WGS sequence"/>
</dbReference>
<gene>
    <name evidence="2" type="ORF">SAMN02745194_01245</name>
</gene>
<dbReference type="InterPro" id="IPR020556">
    <property type="entry name" value="Amidase_CS"/>
</dbReference>
<dbReference type="EMBL" id="FQZF01000006">
    <property type="protein sequence ID" value="SHI87798.1"/>
    <property type="molecule type" value="Genomic_DNA"/>
</dbReference>
<organism evidence="2 3">
    <name type="scientific">Muricoccus roseus</name>
    <dbReference type="NCBI Taxonomy" id="198092"/>
    <lineage>
        <taxon>Bacteria</taxon>
        <taxon>Pseudomonadati</taxon>
        <taxon>Pseudomonadota</taxon>
        <taxon>Alphaproteobacteria</taxon>
        <taxon>Acetobacterales</taxon>
        <taxon>Roseomonadaceae</taxon>
        <taxon>Muricoccus</taxon>
    </lineage>
</organism>
<evidence type="ECO:0000313" key="3">
    <source>
        <dbReference type="Proteomes" id="UP000184387"/>
    </source>
</evidence>
<proteinExistence type="predicted"/>
<name>A0A1M6EQW6_9PROT</name>
<evidence type="ECO:0000259" key="1">
    <source>
        <dbReference type="Pfam" id="PF01425"/>
    </source>
</evidence>
<protein>
    <submittedName>
        <fullName evidence="2">Amidase</fullName>
    </submittedName>
</protein>
<dbReference type="InterPro" id="IPR000120">
    <property type="entry name" value="Amidase"/>
</dbReference>
<dbReference type="SUPFAM" id="SSF75304">
    <property type="entry name" value="Amidase signature (AS) enzymes"/>
    <property type="match status" value="1"/>
</dbReference>
<dbReference type="PROSITE" id="PS00571">
    <property type="entry name" value="AMIDASES"/>
    <property type="match status" value="1"/>
</dbReference>
<feature type="domain" description="Amidase" evidence="1">
    <location>
        <begin position="28"/>
        <end position="454"/>
    </location>
</feature>
<dbReference type="Gene3D" id="3.90.1300.10">
    <property type="entry name" value="Amidase signature (AS) domain"/>
    <property type="match status" value="1"/>
</dbReference>